<dbReference type="GeneID" id="108670055"/>
<feature type="compositionally biased region" description="Acidic residues" evidence="4">
    <location>
        <begin position="377"/>
        <end position="386"/>
    </location>
</feature>
<dbReference type="InterPro" id="IPR024550">
    <property type="entry name" value="TFIIEa/SarR/Rpc3_HTH_dom"/>
</dbReference>
<proteinExistence type="inferred from homology"/>
<dbReference type="SUPFAM" id="SSF57783">
    <property type="entry name" value="Zinc beta-ribbon"/>
    <property type="match status" value="1"/>
</dbReference>
<dbReference type="InterPro" id="IPR039997">
    <property type="entry name" value="TFE"/>
</dbReference>
<dbReference type="InterPro" id="IPR013083">
    <property type="entry name" value="Znf_RING/FYVE/PHD"/>
</dbReference>
<evidence type="ECO:0000256" key="2">
    <source>
        <dbReference type="ARBA" id="ARBA00023015"/>
    </source>
</evidence>
<evidence type="ECO:0000256" key="1">
    <source>
        <dbReference type="ARBA" id="ARBA00008947"/>
    </source>
</evidence>
<dbReference type="Gene3D" id="3.30.40.10">
    <property type="entry name" value="Zinc/RING finger domain, C3HC4 (zinc finger)"/>
    <property type="match status" value="1"/>
</dbReference>
<dbReference type="GO" id="GO:0005673">
    <property type="term" value="C:transcription factor TFIIE complex"/>
    <property type="evidence" value="ECO:0007669"/>
    <property type="project" value="TreeGrafter"/>
</dbReference>
<dbReference type="PANTHER" id="PTHR13097">
    <property type="entry name" value="TRANSCRIPTION INITIATION FACTOR IIE, ALPHA SUBUNIT"/>
    <property type="match status" value="1"/>
</dbReference>
<feature type="domain" description="HTH TFE/IIEalpha-type" evidence="5">
    <location>
        <begin position="41"/>
        <end position="131"/>
    </location>
</feature>
<organism evidence="6 7">
    <name type="scientific">Hyalella azteca</name>
    <name type="common">Amphipod</name>
    <dbReference type="NCBI Taxonomy" id="294128"/>
    <lineage>
        <taxon>Eukaryota</taxon>
        <taxon>Metazoa</taxon>
        <taxon>Ecdysozoa</taxon>
        <taxon>Arthropoda</taxon>
        <taxon>Crustacea</taxon>
        <taxon>Multicrustacea</taxon>
        <taxon>Malacostraca</taxon>
        <taxon>Eumalacostraca</taxon>
        <taxon>Peracarida</taxon>
        <taxon>Amphipoda</taxon>
        <taxon>Senticaudata</taxon>
        <taxon>Talitrida</taxon>
        <taxon>Talitroidea</taxon>
        <taxon>Hyalellidae</taxon>
        <taxon>Hyalella</taxon>
    </lineage>
</organism>
<feature type="compositionally biased region" description="Basic and acidic residues" evidence="4">
    <location>
        <begin position="367"/>
        <end position="376"/>
    </location>
</feature>
<dbReference type="Gene3D" id="6.10.140.1250">
    <property type="match status" value="1"/>
</dbReference>
<evidence type="ECO:0000313" key="6">
    <source>
        <dbReference type="Proteomes" id="UP000694843"/>
    </source>
</evidence>
<dbReference type="PANTHER" id="PTHR13097:SF7">
    <property type="entry name" value="GENERAL TRANSCRIPTION FACTOR IIE SUBUNIT 1"/>
    <property type="match status" value="1"/>
</dbReference>
<dbReference type="KEGG" id="hazt:108670055"/>
<keyword evidence="3" id="KW-0804">Transcription</keyword>
<dbReference type="CTD" id="39313"/>
<dbReference type="OrthoDB" id="361102at2759"/>
<dbReference type="InterPro" id="IPR017919">
    <property type="entry name" value="TFIIE/TFIIEa_HTH"/>
</dbReference>
<keyword evidence="2" id="KW-0805">Transcription regulation</keyword>
<dbReference type="InterPro" id="IPR002853">
    <property type="entry name" value="TFIIE_asu"/>
</dbReference>
<sequence length="468" mass="52598">MHDSIYTSACLSHPDAPFWQTFLFKILIMEGEVLTEVPTCLQKLVQMVVRGFYTVEDMLIIDMLVRNLCLSEDSICDLLKFDRKMLRQRINTLKTDKLLQTKMKMITLEDGKSQREQYYFINYKSFVNVVKYKLDHIRKKLEMEERDQTSRASFVCSNCQRTYTDLEADQLLDPMTGLLVCIICRTEVQEDMAAAPRSDSRMLLTRFNEQLEPLFTLLKEVENIKLAAEFSDPNPQEMSLNKKPGVSRHAKSASDNRAWSGDATKRQGFQVEGSIDVTINTEDAVEETQKAKEEPAWLSQASSFITAQITTEEADPAQVSESAGVAGGGRLNSPVSASAVTVAESVSKTGQTEAPAKDDVLSLLQAHEPKSRKEAGDNSDSDDSVEELPKKKNPAVVAPFTYNEEPMHVMDSEDEDEGDNDSVPMIYVGGERIPLTAVDNSVIGRMTQQEKNLYINAYQEYMTGMEDL</sequence>
<evidence type="ECO:0000256" key="4">
    <source>
        <dbReference type="SAM" id="MobiDB-lite"/>
    </source>
</evidence>
<evidence type="ECO:0000259" key="5">
    <source>
        <dbReference type="PROSITE" id="PS51344"/>
    </source>
</evidence>
<comment type="similarity">
    <text evidence="1">Belongs to the TFIIE alpha subunit family.</text>
</comment>
<accession>A0A8B7NH90</accession>
<dbReference type="Pfam" id="PF11521">
    <property type="entry name" value="TFIIE-A_C"/>
    <property type="match status" value="1"/>
</dbReference>
<dbReference type="InterPro" id="IPR021600">
    <property type="entry name" value="TFIIE_asu_C"/>
</dbReference>
<dbReference type="SMART" id="SM00531">
    <property type="entry name" value="TFIIE"/>
    <property type="match status" value="1"/>
</dbReference>
<feature type="region of interest" description="Disordered" evidence="4">
    <location>
        <begin position="367"/>
        <end position="394"/>
    </location>
</feature>
<dbReference type="GO" id="GO:0006367">
    <property type="term" value="P:transcription initiation at RNA polymerase II promoter"/>
    <property type="evidence" value="ECO:0007669"/>
    <property type="project" value="InterPro"/>
</dbReference>
<reference evidence="7" key="1">
    <citation type="submission" date="2025-08" db="UniProtKB">
        <authorList>
            <consortium name="RefSeq"/>
        </authorList>
    </citation>
    <scope>IDENTIFICATION</scope>
    <source>
        <tissue evidence="7">Whole organism</tissue>
    </source>
</reference>
<gene>
    <name evidence="7" type="primary">LOC108670055</name>
</gene>
<dbReference type="AlphaFoldDB" id="A0A8B7NH90"/>
<name>A0A8B7NH90_HYAAZ</name>
<dbReference type="Proteomes" id="UP000694843">
    <property type="component" value="Unplaced"/>
</dbReference>
<protein>
    <submittedName>
        <fullName evidence="7">General transcription factor IIE subunit 1</fullName>
    </submittedName>
</protein>
<dbReference type="Pfam" id="PF02002">
    <property type="entry name" value="TFIIE_alpha"/>
    <property type="match status" value="1"/>
</dbReference>
<keyword evidence="6" id="KW-1185">Reference proteome</keyword>
<dbReference type="RefSeq" id="XP_018012994.2">
    <property type="nucleotide sequence ID" value="XM_018157505.2"/>
</dbReference>
<evidence type="ECO:0000256" key="3">
    <source>
        <dbReference type="ARBA" id="ARBA00023163"/>
    </source>
</evidence>
<feature type="region of interest" description="Disordered" evidence="4">
    <location>
        <begin position="233"/>
        <end position="260"/>
    </location>
</feature>
<evidence type="ECO:0000313" key="7">
    <source>
        <dbReference type="RefSeq" id="XP_018012994.2"/>
    </source>
</evidence>
<dbReference type="PROSITE" id="PS51344">
    <property type="entry name" value="HTH_TFE_IIE"/>
    <property type="match status" value="1"/>
</dbReference>
<dbReference type="OMA" id="CIICRTE"/>